<dbReference type="Proteomes" id="UP000607645">
    <property type="component" value="Unassembled WGS sequence"/>
</dbReference>
<sequence>MMIWDYINAMENKDYVALSKCFSENCRLFDYCPGNIGQENFFIYGQRAIDMFYHNKFVLGGLSIVDPFIVDERTVNFYATYGGVILHAVATIESYDHKTGLIQEMVIRPA</sequence>
<evidence type="ECO:0000313" key="2">
    <source>
        <dbReference type="Proteomes" id="UP000607645"/>
    </source>
</evidence>
<accession>A0A8J6J4I7</accession>
<comment type="caution">
    <text evidence="1">The sequence shown here is derived from an EMBL/GenBank/DDBJ whole genome shotgun (WGS) entry which is preliminary data.</text>
</comment>
<keyword evidence="2" id="KW-1185">Reference proteome</keyword>
<dbReference type="RefSeq" id="WP_155149409.1">
    <property type="nucleotide sequence ID" value="NZ_JACOPQ010000002.1"/>
</dbReference>
<gene>
    <name evidence="1" type="ORF">H8S62_03235</name>
</gene>
<protein>
    <submittedName>
        <fullName evidence="1">Uncharacterized protein</fullName>
    </submittedName>
</protein>
<dbReference type="AlphaFoldDB" id="A0A8J6J4I7"/>
<name>A0A8J6J4I7_9FIRM</name>
<organism evidence="1 2">
    <name type="scientific">Lawsonibacter faecis</name>
    <dbReference type="NCBI Taxonomy" id="2763052"/>
    <lineage>
        <taxon>Bacteria</taxon>
        <taxon>Bacillati</taxon>
        <taxon>Bacillota</taxon>
        <taxon>Clostridia</taxon>
        <taxon>Eubacteriales</taxon>
        <taxon>Oscillospiraceae</taxon>
        <taxon>Lawsonibacter</taxon>
    </lineage>
</organism>
<reference evidence="1" key="1">
    <citation type="submission" date="2020-08" db="EMBL/GenBank/DDBJ databases">
        <title>Genome public.</title>
        <authorList>
            <person name="Liu C."/>
            <person name="Sun Q."/>
        </authorList>
    </citation>
    <scope>NUCLEOTIDE SEQUENCE</scope>
    <source>
        <strain evidence="1">NSJ-52</strain>
    </source>
</reference>
<dbReference type="EMBL" id="JACOPQ010000002">
    <property type="protein sequence ID" value="MBC5736027.1"/>
    <property type="molecule type" value="Genomic_DNA"/>
</dbReference>
<proteinExistence type="predicted"/>
<evidence type="ECO:0000313" key="1">
    <source>
        <dbReference type="EMBL" id="MBC5736027.1"/>
    </source>
</evidence>